<dbReference type="InterPro" id="IPR014721">
    <property type="entry name" value="Ribsml_uS5_D2-typ_fold_subgr"/>
</dbReference>
<evidence type="ECO:0000259" key="4">
    <source>
        <dbReference type="SMART" id="SM00382"/>
    </source>
</evidence>
<comment type="similarity">
    <text evidence="1">Belongs to the Mg-chelatase subunits D/I family. ComM subfamily.</text>
</comment>
<dbReference type="InterPro" id="IPR045006">
    <property type="entry name" value="CHLI-like"/>
</dbReference>
<dbReference type="PANTHER" id="PTHR32039">
    <property type="entry name" value="MAGNESIUM-CHELATASE SUBUNIT CHLI"/>
    <property type="match status" value="1"/>
</dbReference>
<dbReference type="Gene3D" id="3.40.50.300">
    <property type="entry name" value="P-loop containing nucleotide triphosphate hydrolases"/>
    <property type="match status" value="1"/>
</dbReference>
<proteinExistence type="inferred from homology"/>
<sequence>MLSTVHSGALVGVDALPVEVEVNSGEKGEPRVFMVGLPDAAVKESQDRVCSALANSGFAMPQTRTTINLAPGDIRKEGPMYDLPIALGLLASTGRIAPEKMSGYVIAGELALSGQIRSIYGGVSLALLARKLKRGVILPRESAYEAALVEGIEVIAADSLVEVVDFLNGKIELKPVALEDSPYSRRAGESYMPDFSEVKGQLQVRRAVEVAVAGGHNLLMVGPPGSGKSMIAKRIPSIMPMPTLEEFLEVLGIYSAAGISRDGENKFFKRPFRSPHHTISDVGLIGGGSVPKPGEISLAHNGVLFLDELPEFKRSALEVMRQPLEDGYVSISRSAGKVEIPCKFMLVAAMNPCPCGYYGDKRHACHCTPLQIQRYRSKISGPLLDRIDIHVEAPAISLDEIGSSAQGESSAEIRKRIDAARKIQSERFADSGIRNNASMSSKHIKAYCSLDGDLRSMLASAMESLNLSARAWDRIIKVSRTIADLDNSEKIQRRHLLEAINYRSLDRR</sequence>
<dbReference type="InterPro" id="IPR003593">
    <property type="entry name" value="AAA+_ATPase"/>
</dbReference>
<evidence type="ECO:0000256" key="1">
    <source>
        <dbReference type="ARBA" id="ARBA00006354"/>
    </source>
</evidence>
<keyword evidence="3" id="KW-0067">ATP-binding</keyword>
<keyword evidence="6" id="KW-1185">Reference proteome</keyword>
<dbReference type="Proteomes" id="UP001275932">
    <property type="component" value="Unassembled WGS sequence"/>
</dbReference>
<dbReference type="InterPro" id="IPR004482">
    <property type="entry name" value="Mg_chelat-rel"/>
</dbReference>
<dbReference type="Pfam" id="PF13335">
    <property type="entry name" value="Mg_chelatase_C"/>
    <property type="match status" value="1"/>
</dbReference>
<dbReference type="SMART" id="SM00382">
    <property type="entry name" value="AAA"/>
    <property type="match status" value="1"/>
</dbReference>
<keyword evidence="2" id="KW-0547">Nucleotide-binding</keyword>
<dbReference type="InterPro" id="IPR001208">
    <property type="entry name" value="MCM_dom"/>
</dbReference>
<dbReference type="InterPro" id="IPR025158">
    <property type="entry name" value="Mg_chelat-rel_C"/>
</dbReference>
<dbReference type="InterPro" id="IPR020568">
    <property type="entry name" value="Ribosomal_Su5_D2-typ_SF"/>
</dbReference>
<dbReference type="InterPro" id="IPR000523">
    <property type="entry name" value="Mg_chelatse_chII-like_cat_dom"/>
</dbReference>
<comment type="caution">
    <text evidence="5">The sequence shown here is derived from an EMBL/GenBank/DDBJ whole genome shotgun (WGS) entry which is preliminary data.</text>
</comment>
<gene>
    <name evidence="5" type="ORF">MOX91_07825</name>
</gene>
<organism evidence="5 6">
    <name type="scientific">Intestinicryptomonas porci</name>
    <dbReference type="NCBI Taxonomy" id="2926320"/>
    <lineage>
        <taxon>Bacteria</taxon>
        <taxon>Pseudomonadati</taxon>
        <taxon>Verrucomicrobiota</taxon>
        <taxon>Opitutia</taxon>
        <taxon>Opitutales</taxon>
        <taxon>Intestinicryptomonaceae</taxon>
        <taxon>Intestinicryptomonas</taxon>
    </lineage>
</organism>
<dbReference type="EMBL" id="JALBUT010000009">
    <property type="protein sequence ID" value="MDX8416081.1"/>
    <property type="molecule type" value="Genomic_DNA"/>
</dbReference>
<feature type="domain" description="AAA+ ATPase" evidence="4">
    <location>
        <begin position="214"/>
        <end position="397"/>
    </location>
</feature>
<protein>
    <submittedName>
        <fullName evidence="5">YifB family Mg chelatase-like AAA ATPase</fullName>
    </submittedName>
</protein>
<accession>A0ABU4WJ68</accession>
<dbReference type="PANTHER" id="PTHR32039:SF7">
    <property type="entry name" value="COMPETENCE PROTEIN COMM"/>
    <property type="match status" value="1"/>
</dbReference>
<dbReference type="SUPFAM" id="SSF54211">
    <property type="entry name" value="Ribosomal protein S5 domain 2-like"/>
    <property type="match status" value="1"/>
</dbReference>
<dbReference type="Gene3D" id="3.30.230.10">
    <property type="match status" value="1"/>
</dbReference>
<reference evidence="5 6" key="1">
    <citation type="submission" date="2022-03" db="EMBL/GenBank/DDBJ databases">
        <title>Novel taxa within the pig intestine.</title>
        <authorList>
            <person name="Wylensek D."/>
            <person name="Bishof K."/>
            <person name="Afrizal A."/>
            <person name="Clavel T."/>
        </authorList>
    </citation>
    <scope>NUCLEOTIDE SEQUENCE [LARGE SCALE GENOMIC DNA]</scope>
    <source>
        <strain evidence="5 6">CLA-KB-P66</strain>
    </source>
</reference>
<dbReference type="Pfam" id="PF13541">
    <property type="entry name" value="ChlI"/>
    <property type="match status" value="1"/>
</dbReference>
<evidence type="ECO:0000256" key="2">
    <source>
        <dbReference type="ARBA" id="ARBA00022741"/>
    </source>
</evidence>
<dbReference type="PRINTS" id="PR01657">
    <property type="entry name" value="MCMFAMILY"/>
</dbReference>
<evidence type="ECO:0000313" key="5">
    <source>
        <dbReference type="EMBL" id="MDX8416081.1"/>
    </source>
</evidence>
<evidence type="ECO:0000313" key="6">
    <source>
        <dbReference type="Proteomes" id="UP001275932"/>
    </source>
</evidence>
<dbReference type="InterPro" id="IPR027417">
    <property type="entry name" value="P-loop_NTPase"/>
</dbReference>
<dbReference type="RefSeq" id="WP_370397534.1">
    <property type="nucleotide sequence ID" value="NZ_JALBUT010000009.1"/>
</dbReference>
<evidence type="ECO:0000256" key="3">
    <source>
        <dbReference type="ARBA" id="ARBA00022840"/>
    </source>
</evidence>
<name>A0ABU4WJ68_9BACT</name>
<dbReference type="SUPFAM" id="SSF52540">
    <property type="entry name" value="P-loop containing nucleoside triphosphate hydrolases"/>
    <property type="match status" value="1"/>
</dbReference>
<dbReference type="NCBIfam" id="TIGR00368">
    <property type="entry name" value="YifB family Mg chelatase-like AAA ATPase"/>
    <property type="match status" value="1"/>
</dbReference>
<dbReference type="Pfam" id="PF01078">
    <property type="entry name" value="Mg_chelatase"/>
    <property type="match status" value="1"/>
</dbReference>